<evidence type="ECO:0000256" key="1">
    <source>
        <dbReference type="SAM" id="MobiDB-lite"/>
    </source>
</evidence>
<dbReference type="AlphaFoldDB" id="A0AAD8CDM1"/>
<comment type="caution">
    <text evidence="2">The sequence shown here is derived from an EMBL/GenBank/DDBJ whole genome shotgun (WGS) entry which is preliminary data.</text>
</comment>
<dbReference type="Proteomes" id="UP001230051">
    <property type="component" value="Unassembled WGS sequence"/>
</dbReference>
<name>A0AAD8CDM1_ACIOX</name>
<feature type="compositionally biased region" description="Basic and acidic residues" evidence="1">
    <location>
        <begin position="24"/>
        <end position="37"/>
    </location>
</feature>
<keyword evidence="3" id="KW-1185">Reference proteome</keyword>
<dbReference type="EMBL" id="JAGXEW010000849">
    <property type="protein sequence ID" value="KAK1135316.1"/>
    <property type="molecule type" value="Genomic_DNA"/>
</dbReference>
<sequence length="111" mass="12209">MGKYMCSSPRKQRTQAVVWPSQDLRTKTHGSREDRKPSCQNLSRNQLCQEPLLRAAANAAANEVENYPSWTPNGPIRKASSITESLHSYLISATGLALNLAGESQGKCVHL</sequence>
<protein>
    <submittedName>
        <fullName evidence="2">Uncharacterized protein</fullName>
    </submittedName>
</protein>
<evidence type="ECO:0000313" key="2">
    <source>
        <dbReference type="EMBL" id="KAK1135316.1"/>
    </source>
</evidence>
<feature type="region of interest" description="Disordered" evidence="1">
    <location>
        <begin position="1"/>
        <end position="42"/>
    </location>
</feature>
<evidence type="ECO:0000313" key="3">
    <source>
        <dbReference type="Proteomes" id="UP001230051"/>
    </source>
</evidence>
<proteinExistence type="predicted"/>
<organism evidence="2 3">
    <name type="scientific">Acipenser oxyrinchus oxyrinchus</name>
    <dbReference type="NCBI Taxonomy" id="40147"/>
    <lineage>
        <taxon>Eukaryota</taxon>
        <taxon>Metazoa</taxon>
        <taxon>Chordata</taxon>
        <taxon>Craniata</taxon>
        <taxon>Vertebrata</taxon>
        <taxon>Euteleostomi</taxon>
        <taxon>Actinopterygii</taxon>
        <taxon>Chondrostei</taxon>
        <taxon>Acipenseriformes</taxon>
        <taxon>Acipenseridae</taxon>
        <taxon>Acipenser</taxon>
    </lineage>
</organism>
<gene>
    <name evidence="2" type="ORF">AOXY_G38220</name>
</gene>
<accession>A0AAD8CDM1</accession>
<reference evidence="2" key="1">
    <citation type="submission" date="2022-02" db="EMBL/GenBank/DDBJ databases">
        <title>Atlantic sturgeon de novo genome assembly.</title>
        <authorList>
            <person name="Stock M."/>
            <person name="Klopp C."/>
            <person name="Guiguen Y."/>
            <person name="Cabau C."/>
            <person name="Parinello H."/>
            <person name="Santidrian Yebra-Pimentel E."/>
            <person name="Kuhl H."/>
            <person name="Dirks R.P."/>
            <person name="Guessner J."/>
            <person name="Wuertz S."/>
            <person name="Du K."/>
            <person name="Schartl M."/>
        </authorList>
    </citation>
    <scope>NUCLEOTIDE SEQUENCE</scope>
    <source>
        <strain evidence="2">STURGEONOMICS-FGT-2020</strain>
        <tissue evidence="2">Whole blood</tissue>
    </source>
</reference>